<gene>
    <name evidence="1" type="ORF">MAL03_19230</name>
</gene>
<protein>
    <submittedName>
        <fullName evidence="1">Uncharacterized protein</fullName>
    </submittedName>
</protein>
<organism evidence="1 2">
    <name type="scientific">Leptospira noguchii</name>
    <dbReference type="NCBI Taxonomy" id="28182"/>
    <lineage>
        <taxon>Bacteria</taxon>
        <taxon>Pseudomonadati</taxon>
        <taxon>Spirochaetota</taxon>
        <taxon>Spirochaetia</taxon>
        <taxon>Leptospirales</taxon>
        <taxon>Leptospiraceae</taxon>
        <taxon>Leptospira</taxon>
    </lineage>
</organism>
<dbReference type="EMBL" id="CP091958">
    <property type="protein sequence ID" value="UOG58470.1"/>
    <property type="molecule type" value="Genomic_DNA"/>
</dbReference>
<dbReference type="AlphaFoldDB" id="A0AAE9K9W6"/>
<dbReference type="Proteomes" id="UP000829829">
    <property type="component" value="Chromosome 2"/>
</dbReference>
<name>A0AAE9K9W6_9LEPT</name>
<evidence type="ECO:0000313" key="1">
    <source>
        <dbReference type="EMBL" id="UOG58470.1"/>
    </source>
</evidence>
<proteinExistence type="predicted"/>
<evidence type="ECO:0000313" key="2">
    <source>
        <dbReference type="Proteomes" id="UP000829829"/>
    </source>
</evidence>
<sequence length="166" mass="19448">MNDQSDQFGDGDSATDGGFPFYPFRDFLLGEVIFKTLQEDGISSEDAEAAVLSHLTSGKKHFVFTPNAKKQTLLNLYPEKIRGFLKANQEEKIKQEFRNIIQAEERMDLALELLEWLFTGFEERRKLLNELFSFFLNDKILLRDNFLDRLKINYEEEILKDLKNLE</sequence>
<dbReference type="RefSeq" id="WP_004426164.1">
    <property type="nucleotide sequence ID" value="NZ_CP091958.1"/>
</dbReference>
<reference evidence="1" key="1">
    <citation type="submission" date="2022-02" db="EMBL/GenBank/DDBJ databases">
        <title>The genetically variable rfb locus in Leptospira is a mobile cassette and a molecular signature of serovar identity.</title>
        <authorList>
            <person name="Nieves C."/>
            <person name="Vincent A.T."/>
            <person name="Zarantonelli L."/>
            <person name="Picardeau M."/>
            <person name="Veyrier F.J."/>
            <person name="Buschiazzo A."/>
        </authorList>
    </citation>
    <scope>NUCLEOTIDE SEQUENCE</scope>
    <source>
        <strain evidence="1">IP1512017</strain>
    </source>
</reference>
<accession>A0AAE9K9W6</accession>